<evidence type="ECO:0000313" key="2">
    <source>
        <dbReference type="EMBL" id="TWE15345.1"/>
    </source>
</evidence>
<sequence>MTTLASRVPVPSAAPVAEPPARFSDLLASEWIKMRSLRSTQWTLILTTLFVIGSSAAAALADSDNLANTGPGARQLAEFLPFDAYPPAGYMTLMLVAGSIGALAVVSEYSSGLICTTTVAVPARGSVVLAKAAVVTALWTVLGTVIATGSFAVSQAILNGRHAGVSFTHPGVLRALVASALLAPVCALIGLGIGVLIRHSAAGMVTCAFTLLMLPLLFSSGRRWSADLNHAMVGTAWKRLVQNWGPAPGDGFHYATIAGSWVVYALWPLVAIVLALIVVRRRDV</sequence>
<gene>
    <name evidence="2" type="ORF">FB465_0238</name>
</gene>
<feature type="transmembrane region" description="Helical" evidence="1">
    <location>
        <begin position="128"/>
        <end position="152"/>
    </location>
</feature>
<dbReference type="OrthoDB" id="3480265at2"/>
<name>A0A561EIA5_9ACTN</name>
<feature type="transmembrane region" description="Helical" evidence="1">
    <location>
        <begin position="172"/>
        <end position="194"/>
    </location>
</feature>
<proteinExistence type="predicted"/>
<keyword evidence="1" id="KW-0472">Membrane</keyword>
<evidence type="ECO:0008006" key="4">
    <source>
        <dbReference type="Google" id="ProtNLM"/>
    </source>
</evidence>
<keyword evidence="3" id="KW-1185">Reference proteome</keyword>
<feature type="transmembrane region" description="Helical" evidence="1">
    <location>
        <begin position="88"/>
        <end position="107"/>
    </location>
</feature>
<organism evidence="2 3">
    <name type="scientific">Kitasatospora atroaurantiaca</name>
    <dbReference type="NCBI Taxonomy" id="285545"/>
    <lineage>
        <taxon>Bacteria</taxon>
        <taxon>Bacillati</taxon>
        <taxon>Actinomycetota</taxon>
        <taxon>Actinomycetes</taxon>
        <taxon>Kitasatosporales</taxon>
        <taxon>Streptomycetaceae</taxon>
        <taxon>Kitasatospora</taxon>
    </lineage>
</organism>
<dbReference type="RefSeq" id="WP_145786741.1">
    <property type="nucleotide sequence ID" value="NZ_BAAABR010000014.1"/>
</dbReference>
<keyword evidence="1" id="KW-1133">Transmembrane helix</keyword>
<dbReference type="PANTHER" id="PTHR37305">
    <property type="entry name" value="INTEGRAL MEMBRANE PROTEIN-RELATED"/>
    <property type="match status" value="1"/>
</dbReference>
<feature type="transmembrane region" description="Helical" evidence="1">
    <location>
        <begin position="201"/>
        <end position="218"/>
    </location>
</feature>
<evidence type="ECO:0000313" key="3">
    <source>
        <dbReference type="Proteomes" id="UP000318416"/>
    </source>
</evidence>
<comment type="caution">
    <text evidence="2">The sequence shown here is derived from an EMBL/GenBank/DDBJ whole genome shotgun (WGS) entry which is preliminary data.</text>
</comment>
<reference evidence="2 3" key="1">
    <citation type="submission" date="2019-06" db="EMBL/GenBank/DDBJ databases">
        <title>Sequencing the genomes of 1000 actinobacteria strains.</title>
        <authorList>
            <person name="Klenk H.-P."/>
        </authorList>
    </citation>
    <scope>NUCLEOTIDE SEQUENCE [LARGE SCALE GENOMIC DNA]</scope>
    <source>
        <strain evidence="2 3">DSM 41649</strain>
    </source>
</reference>
<evidence type="ECO:0000256" key="1">
    <source>
        <dbReference type="SAM" id="Phobius"/>
    </source>
</evidence>
<feature type="transmembrane region" description="Helical" evidence="1">
    <location>
        <begin position="261"/>
        <end position="279"/>
    </location>
</feature>
<feature type="transmembrane region" description="Helical" evidence="1">
    <location>
        <begin position="42"/>
        <end position="61"/>
    </location>
</feature>
<dbReference type="Proteomes" id="UP000318416">
    <property type="component" value="Unassembled WGS sequence"/>
</dbReference>
<dbReference type="EMBL" id="VIVR01000001">
    <property type="protein sequence ID" value="TWE15345.1"/>
    <property type="molecule type" value="Genomic_DNA"/>
</dbReference>
<dbReference type="PANTHER" id="PTHR37305:SF1">
    <property type="entry name" value="MEMBRANE PROTEIN"/>
    <property type="match status" value="1"/>
</dbReference>
<protein>
    <recommendedName>
        <fullName evidence="4">ABC-2 family transporter</fullName>
    </recommendedName>
</protein>
<dbReference type="AlphaFoldDB" id="A0A561EIA5"/>
<keyword evidence="1" id="KW-0812">Transmembrane</keyword>
<accession>A0A561EIA5</accession>